<evidence type="ECO:0000313" key="6">
    <source>
        <dbReference type="Proteomes" id="UP000006443"/>
    </source>
</evidence>
<feature type="domain" description="M23ase beta-sheet core" evidence="3">
    <location>
        <begin position="305"/>
        <end position="396"/>
    </location>
</feature>
<gene>
    <name evidence="5" type="ORF">DealDRAFT_1152</name>
</gene>
<comment type="caution">
    <text evidence="5">The sequence shown here is derived from an EMBL/GenBank/DDBJ whole genome shotgun (WGS) entry which is preliminary data.</text>
</comment>
<keyword evidence="2" id="KW-0175">Coiled coil</keyword>
<organism evidence="5 6">
    <name type="scientific">Dethiobacter alkaliphilus AHT 1</name>
    <dbReference type="NCBI Taxonomy" id="555088"/>
    <lineage>
        <taxon>Bacteria</taxon>
        <taxon>Bacillati</taxon>
        <taxon>Bacillota</taxon>
        <taxon>Dethiobacteria</taxon>
        <taxon>Dethiobacterales</taxon>
        <taxon>Dethiobacteraceae</taxon>
        <taxon>Dethiobacter</taxon>
    </lineage>
</organism>
<dbReference type="RefSeq" id="WP_008515709.1">
    <property type="nucleotide sequence ID" value="NZ_ACJM01000005.1"/>
</dbReference>
<evidence type="ECO:0000256" key="2">
    <source>
        <dbReference type="SAM" id="Coils"/>
    </source>
</evidence>
<dbReference type="SUPFAM" id="SSF51261">
    <property type="entry name" value="Duplicated hybrid motif"/>
    <property type="match status" value="1"/>
</dbReference>
<name>C0GF93_DETAL</name>
<dbReference type="eggNOG" id="COG4942">
    <property type="taxonomic scope" value="Bacteria"/>
</dbReference>
<protein>
    <submittedName>
        <fullName evidence="5">Peptidase M23</fullName>
    </submittedName>
</protein>
<dbReference type="InterPro" id="IPR016047">
    <property type="entry name" value="M23ase_b-sheet_dom"/>
</dbReference>
<sequence>MSKVKAGIVLLLVVLLLGTGILPVFANQISDKQQELDSVRGGIDDQKKELQQNKEEQERVEREIRRLEAETRVIQAELRSIGNQISATEAEIEKIVAELADAEASIKEMDQVMAVRLRAMHENGAVSYLDVLFSSSSFGEFLTRYNDLQLIIAEDKAILTELREERARIVAMKEELEGRRQELELLRRENIAKRTDLEKKQAEQQRLASALEEAFREMDEAVSSMEAEAKQLEETIKQLQAAAARASAPASRGTGQMVWPVPEYGPAWITSRFGTRVNPITGAPGAWHGGVDIAIPHSRYPRNRSGAPVNTVAADSGVAYIFPDQFPGQRRGYGNLVIVDHGGGVATAYAHLARFHVSNGETVGRGQPLGVIGSTGASTGPHLHFEVRINGERVNPLPYIQ</sequence>
<dbReference type="PANTHER" id="PTHR21666:SF289">
    <property type="entry name" value="L-ALA--D-GLU ENDOPEPTIDASE"/>
    <property type="match status" value="1"/>
</dbReference>
<dbReference type="AlphaFoldDB" id="C0GF93"/>
<dbReference type="InterPro" id="IPR057309">
    <property type="entry name" value="PcsB_CC"/>
</dbReference>
<dbReference type="CDD" id="cd12797">
    <property type="entry name" value="M23_peptidase"/>
    <property type="match status" value="1"/>
</dbReference>
<dbReference type="STRING" id="555088.DealDRAFT_1152"/>
<evidence type="ECO:0000259" key="3">
    <source>
        <dbReference type="Pfam" id="PF01551"/>
    </source>
</evidence>
<feature type="coiled-coil region" evidence="2">
    <location>
        <begin position="159"/>
        <end position="245"/>
    </location>
</feature>
<evidence type="ECO:0000259" key="4">
    <source>
        <dbReference type="Pfam" id="PF24568"/>
    </source>
</evidence>
<evidence type="ECO:0000256" key="1">
    <source>
        <dbReference type="ARBA" id="ARBA00022729"/>
    </source>
</evidence>
<keyword evidence="6" id="KW-1185">Reference proteome</keyword>
<dbReference type="PANTHER" id="PTHR21666">
    <property type="entry name" value="PEPTIDASE-RELATED"/>
    <property type="match status" value="1"/>
</dbReference>
<proteinExistence type="predicted"/>
<dbReference type="Gene3D" id="2.70.70.10">
    <property type="entry name" value="Glucose Permease (Domain IIA)"/>
    <property type="match status" value="1"/>
</dbReference>
<dbReference type="Gene3D" id="6.10.250.3150">
    <property type="match status" value="1"/>
</dbReference>
<dbReference type="Pfam" id="PF01551">
    <property type="entry name" value="Peptidase_M23"/>
    <property type="match status" value="1"/>
</dbReference>
<feature type="coiled-coil region" evidence="2">
    <location>
        <begin position="40"/>
        <end position="112"/>
    </location>
</feature>
<accession>C0GF93</accession>
<dbReference type="Pfam" id="PF24568">
    <property type="entry name" value="CC_PcsB"/>
    <property type="match status" value="1"/>
</dbReference>
<evidence type="ECO:0000313" key="5">
    <source>
        <dbReference type="EMBL" id="EEG77853.1"/>
    </source>
</evidence>
<dbReference type="GO" id="GO:0004222">
    <property type="term" value="F:metalloendopeptidase activity"/>
    <property type="evidence" value="ECO:0007669"/>
    <property type="project" value="TreeGrafter"/>
</dbReference>
<keyword evidence="1" id="KW-0732">Signal</keyword>
<dbReference type="Proteomes" id="UP000006443">
    <property type="component" value="Unassembled WGS sequence"/>
</dbReference>
<dbReference type="InterPro" id="IPR050570">
    <property type="entry name" value="Cell_wall_metabolism_enzyme"/>
</dbReference>
<feature type="domain" description="Peptidoglycan hydrolase PcsB coiled-coil" evidence="4">
    <location>
        <begin position="100"/>
        <end position="168"/>
    </location>
</feature>
<reference evidence="5 6" key="1">
    <citation type="submission" date="2009-02" db="EMBL/GenBank/DDBJ databases">
        <title>Sequencing of the draft genome and assembly of Dethiobacter alkaliphilus AHT 1.</title>
        <authorList>
            <consortium name="US DOE Joint Genome Institute (JGI-PGF)"/>
            <person name="Lucas S."/>
            <person name="Copeland A."/>
            <person name="Lapidus A."/>
            <person name="Glavina del Rio T."/>
            <person name="Dalin E."/>
            <person name="Tice H."/>
            <person name="Bruce D."/>
            <person name="Goodwin L."/>
            <person name="Pitluck S."/>
            <person name="Larimer F."/>
            <person name="Land M.L."/>
            <person name="Hauser L."/>
            <person name="Muyzer G."/>
        </authorList>
    </citation>
    <scope>NUCLEOTIDE SEQUENCE [LARGE SCALE GENOMIC DNA]</scope>
    <source>
        <strain evidence="5 6">AHT 1</strain>
    </source>
</reference>
<dbReference type="InterPro" id="IPR011055">
    <property type="entry name" value="Dup_hybrid_motif"/>
</dbReference>
<dbReference type="EMBL" id="ACJM01000005">
    <property type="protein sequence ID" value="EEG77853.1"/>
    <property type="molecule type" value="Genomic_DNA"/>
</dbReference>